<feature type="region of interest" description="Disordered" evidence="1">
    <location>
        <begin position="86"/>
        <end position="107"/>
    </location>
</feature>
<gene>
    <name evidence="2" type="ORF">GCM10022233_70540</name>
</gene>
<reference evidence="3" key="1">
    <citation type="journal article" date="2019" name="Int. J. Syst. Evol. Microbiol.">
        <title>The Global Catalogue of Microorganisms (GCM) 10K type strain sequencing project: providing services to taxonomists for standard genome sequencing and annotation.</title>
        <authorList>
            <consortium name="The Broad Institute Genomics Platform"/>
            <consortium name="The Broad Institute Genome Sequencing Center for Infectious Disease"/>
            <person name="Wu L."/>
            <person name="Ma J."/>
        </authorList>
    </citation>
    <scope>NUCLEOTIDE SEQUENCE [LARGE SCALE GENOMIC DNA]</scope>
    <source>
        <strain evidence="3">JCM 16925</strain>
    </source>
</reference>
<keyword evidence="3" id="KW-1185">Reference proteome</keyword>
<name>A0ABP7W4H1_9ACTN</name>
<dbReference type="Proteomes" id="UP001499984">
    <property type="component" value="Unassembled WGS sequence"/>
</dbReference>
<evidence type="ECO:0000256" key="1">
    <source>
        <dbReference type="SAM" id="MobiDB-lite"/>
    </source>
</evidence>
<dbReference type="RefSeq" id="WP_345019206.1">
    <property type="nucleotide sequence ID" value="NZ_BAAAZY010000024.1"/>
</dbReference>
<evidence type="ECO:0000313" key="2">
    <source>
        <dbReference type="EMBL" id="GAA4080238.1"/>
    </source>
</evidence>
<comment type="caution">
    <text evidence="2">The sequence shown here is derived from an EMBL/GenBank/DDBJ whole genome shotgun (WGS) entry which is preliminary data.</text>
</comment>
<organism evidence="2 3">
    <name type="scientific">Streptomyces shaanxiensis</name>
    <dbReference type="NCBI Taxonomy" id="653357"/>
    <lineage>
        <taxon>Bacteria</taxon>
        <taxon>Bacillati</taxon>
        <taxon>Actinomycetota</taxon>
        <taxon>Actinomycetes</taxon>
        <taxon>Kitasatosporales</taxon>
        <taxon>Streptomycetaceae</taxon>
        <taxon>Streptomyces</taxon>
    </lineage>
</organism>
<dbReference type="EMBL" id="BAAAZY010000024">
    <property type="protein sequence ID" value="GAA4080238.1"/>
    <property type="molecule type" value="Genomic_DNA"/>
</dbReference>
<protein>
    <submittedName>
        <fullName evidence="2">Uncharacterized protein</fullName>
    </submittedName>
</protein>
<proteinExistence type="predicted"/>
<sequence>MARSHRFHLDRDGHSVTVEPASGHAELLVDGKVVASQRRRRKGATVLAAELPGDPPHPFTVRVDRFKEAGNPPVCLMETGGVRELMPDTPLASHRAPSPGVGIPRHPVKRLGRLVRRRLRHLQTGNRR</sequence>
<accession>A0ABP7W4H1</accession>
<evidence type="ECO:0000313" key="3">
    <source>
        <dbReference type="Proteomes" id="UP001499984"/>
    </source>
</evidence>